<evidence type="ECO:0000313" key="4">
    <source>
        <dbReference type="EMBL" id="WAR20967.1"/>
    </source>
</evidence>
<keyword evidence="2" id="KW-0694">RNA-binding</keyword>
<organism evidence="4 5">
    <name type="scientific">Mya arenaria</name>
    <name type="common">Soft-shell clam</name>
    <dbReference type="NCBI Taxonomy" id="6604"/>
    <lineage>
        <taxon>Eukaryota</taxon>
        <taxon>Metazoa</taxon>
        <taxon>Spiralia</taxon>
        <taxon>Lophotrochozoa</taxon>
        <taxon>Mollusca</taxon>
        <taxon>Bivalvia</taxon>
        <taxon>Autobranchia</taxon>
        <taxon>Heteroconchia</taxon>
        <taxon>Euheterodonta</taxon>
        <taxon>Imparidentia</taxon>
        <taxon>Neoheterodontei</taxon>
        <taxon>Myida</taxon>
        <taxon>Myoidea</taxon>
        <taxon>Myidae</taxon>
        <taxon>Mya</taxon>
    </lineage>
</organism>
<evidence type="ECO:0000259" key="3">
    <source>
        <dbReference type="Pfam" id="PF08652"/>
    </source>
</evidence>
<accession>A0ABY7FIU6</accession>
<dbReference type="Proteomes" id="UP001164746">
    <property type="component" value="Chromosome 12"/>
</dbReference>
<protein>
    <recommendedName>
        <fullName evidence="2">Decapping nuclease</fullName>
        <ecNumber evidence="2">3.6.1.-</ecNumber>
    </recommendedName>
</protein>
<evidence type="ECO:0000313" key="5">
    <source>
        <dbReference type="Proteomes" id="UP001164746"/>
    </source>
</evidence>
<dbReference type="InterPro" id="IPR039039">
    <property type="entry name" value="RAI1-like_fam"/>
</dbReference>
<reference evidence="4" key="1">
    <citation type="submission" date="2022-11" db="EMBL/GenBank/DDBJ databases">
        <title>Centuries of genome instability and evolution in soft-shell clam transmissible cancer (bioRxiv).</title>
        <authorList>
            <person name="Hart S.F.M."/>
            <person name="Yonemitsu M.A."/>
            <person name="Giersch R.M."/>
            <person name="Beal B.F."/>
            <person name="Arriagada G."/>
            <person name="Davis B.W."/>
            <person name="Ostrander E.A."/>
            <person name="Goff S.P."/>
            <person name="Metzger M.J."/>
        </authorList>
    </citation>
    <scope>NUCLEOTIDE SEQUENCE</scope>
    <source>
        <strain evidence="4">MELC-2E11</strain>
        <tissue evidence="4">Siphon/mantle</tissue>
    </source>
</reference>
<keyword evidence="2" id="KW-0479">Metal-binding</keyword>
<evidence type="ECO:0000256" key="1">
    <source>
        <dbReference type="ARBA" id="ARBA00006562"/>
    </source>
</evidence>
<dbReference type="InterPro" id="IPR013961">
    <property type="entry name" value="RAI1"/>
</dbReference>
<feature type="domain" description="RAI1-like" evidence="3">
    <location>
        <begin position="20"/>
        <end position="352"/>
    </location>
</feature>
<keyword evidence="2" id="KW-0539">Nucleus</keyword>
<comment type="function">
    <text evidence="2">Decapping enzyme for NAD-capped RNAs: specifically hydrolyzes the nicotinamide adenine dinucleotide (NAD) cap from a subset of RNAs by removing the entire NAD moiety from the 5'-end of an NAD-capped RNA.</text>
</comment>
<sequence length="354" mass="40697">MATLSTAIARYDKPYQGLYQPKEIGHYSLGSEIQYNKTQLKYFIPPSDYNDVEYDLKKEYQGMENREEKQIDHILKWIHDSVGPRGEVDPDQTGLKDDSDVSTDFVCRRGLLKKLLCTTCARNDYWKFAVTLHHGTYYLCEYPTDKELKRVKKMTNEDKMTCAWGHKFEQYLTADSKGSVPNPDLPYNINEGFYTVMESKVGAHTLVFSSEVDAVSLEIPDGTTGPSVEHYVEFKTTTHASLEKVSFKRFKLLNWWSQSVLAGVPEIICGFRDDAGLVRKLETYTTQDIPTIAGDIENPWKINVCWNFLDHLLTFIKSNVKEDDPRIIHLLEFLGGDVTCTRLPPDSKYTFLHE</sequence>
<dbReference type="Pfam" id="PF08652">
    <property type="entry name" value="RAI1"/>
    <property type="match status" value="1"/>
</dbReference>
<keyword evidence="2" id="KW-0378">Hydrolase</keyword>
<gene>
    <name evidence="4" type="ORF">MAR_014941</name>
</gene>
<dbReference type="EMBL" id="CP111023">
    <property type="protein sequence ID" value="WAR20967.1"/>
    <property type="molecule type" value="Genomic_DNA"/>
</dbReference>
<name>A0ABY7FIU6_MYAAR</name>
<keyword evidence="5" id="KW-1185">Reference proteome</keyword>
<comment type="subcellular location">
    <subcellularLocation>
        <location evidence="2">Nucleus</location>
    </subcellularLocation>
</comment>
<proteinExistence type="inferred from homology"/>
<comment type="cofactor">
    <cofactor evidence="2">
        <name>a divalent metal cation</name>
        <dbReference type="ChEBI" id="CHEBI:60240"/>
    </cofactor>
</comment>
<keyword evidence="2" id="KW-0547">Nucleotide-binding</keyword>
<evidence type="ECO:0000256" key="2">
    <source>
        <dbReference type="RuleBase" id="RU367113"/>
    </source>
</evidence>
<dbReference type="PANTHER" id="PTHR12395">
    <property type="entry name" value="DOM-3 RELATED"/>
    <property type="match status" value="1"/>
</dbReference>
<dbReference type="EC" id="3.6.1.-" evidence="2"/>
<dbReference type="PANTHER" id="PTHR12395:SF9">
    <property type="entry name" value="DECAPPING AND EXORIBONUCLEASE PROTEIN"/>
    <property type="match status" value="1"/>
</dbReference>
<comment type="similarity">
    <text evidence="1 2">Belongs to the DXO/Dom3Z family.</text>
</comment>
<keyword evidence="2" id="KW-0540">Nuclease</keyword>